<dbReference type="InterPro" id="IPR019405">
    <property type="entry name" value="Lactonase_7-beta_prop"/>
</dbReference>
<dbReference type="NCBIfam" id="NF008258">
    <property type="entry name" value="PRK11028.1"/>
    <property type="match status" value="1"/>
</dbReference>
<protein>
    <submittedName>
        <fullName evidence="3">6-phosphogluconolactonase</fullName>
    </submittedName>
</protein>
<evidence type="ECO:0000256" key="2">
    <source>
        <dbReference type="ARBA" id="ARBA00022526"/>
    </source>
</evidence>
<evidence type="ECO:0000313" key="3">
    <source>
        <dbReference type="EMBL" id="AXN02270.1"/>
    </source>
</evidence>
<dbReference type="EMBL" id="CP028374">
    <property type="protein sequence ID" value="AXN02270.1"/>
    <property type="molecule type" value="Genomic_DNA"/>
</dbReference>
<dbReference type="GO" id="GO:0005829">
    <property type="term" value="C:cytosol"/>
    <property type="evidence" value="ECO:0007669"/>
    <property type="project" value="TreeGrafter"/>
</dbReference>
<dbReference type="GO" id="GO:0006006">
    <property type="term" value="P:glucose metabolic process"/>
    <property type="evidence" value="ECO:0007669"/>
    <property type="project" value="UniProtKB-KW"/>
</dbReference>
<dbReference type="Pfam" id="PF10282">
    <property type="entry name" value="Lactonase"/>
    <property type="match status" value="1"/>
</dbReference>
<dbReference type="InterPro" id="IPR011045">
    <property type="entry name" value="N2O_reductase_N"/>
</dbReference>
<dbReference type="SUPFAM" id="SSF50974">
    <property type="entry name" value="Nitrous oxide reductase, N-terminal domain"/>
    <property type="match status" value="1"/>
</dbReference>
<dbReference type="AlphaFoldDB" id="A0A346DZW5"/>
<dbReference type="KEGG" id="ppet:C9I82_305"/>
<keyword evidence="4" id="KW-1185">Reference proteome</keyword>
<organism evidence="3 4">
    <name type="scientific">Candidatus Purcelliella pentastirinorum</name>
    <dbReference type="NCBI Taxonomy" id="472834"/>
    <lineage>
        <taxon>Bacteria</taxon>
        <taxon>Pseudomonadati</taxon>
        <taxon>Pseudomonadota</taxon>
        <taxon>Gammaproteobacteria</taxon>
        <taxon>Enterobacterales</taxon>
        <taxon>Enterobacteriaceae</taxon>
        <taxon>Candidatus Purcelliella</taxon>
    </lineage>
</organism>
<dbReference type="InterPro" id="IPR050282">
    <property type="entry name" value="Cycloisomerase_2"/>
</dbReference>
<keyword evidence="2" id="KW-0313">Glucose metabolism</keyword>
<dbReference type="PANTHER" id="PTHR30344:SF1">
    <property type="entry name" value="6-PHOSPHOGLUCONOLACTONASE"/>
    <property type="match status" value="1"/>
</dbReference>
<evidence type="ECO:0000256" key="1">
    <source>
        <dbReference type="ARBA" id="ARBA00005564"/>
    </source>
</evidence>
<comment type="similarity">
    <text evidence="1">Belongs to the cycloisomerase 2 family.</text>
</comment>
<dbReference type="PANTHER" id="PTHR30344">
    <property type="entry name" value="6-PHOSPHOGLUCONOLACTONASE-RELATED"/>
    <property type="match status" value="1"/>
</dbReference>
<reference evidence="3 4" key="1">
    <citation type="submission" date="2018-03" db="EMBL/GenBank/DDBJ databases">
        <title>A parallel universe: an anciently diverged bacterial symbiosis in a Hawaiian planthopper (Hemiptera: Cixiidae) reveals rearranged nutritional responsibilities.</title>
        <authorList>
            <person name="Bennett G."/>
            <person name="Mao M."/>
        </authorList>
    </citation>
    <scope>NUCLEOTIDE SEQUENCE [LARGE SCALE GENOMIC DNA]</scope>
    <source>
        <strain evidence="3 4">OLIH</strain>
    </source>
</reference>
<proteinExistence type="inferred from homology"/>
<gene>
    <name evidence="3" type="ORF">C9I82_305</name>
</gene>
<dbReference type="Gene3D" id="2.130.10.10">
    <property type="entry name" value="YVTN repeat-like/Quinoprotein amine dehydrogenase"/>
    <property type="match status" value="1"/>
</dbReference>
<keyword evidence="2" id="KW-0119">Carbohydrate metabolism</keyword>
<evidence type="ECO:0000313" key="4">
    <source>
        <dbReference type="Proteomes" id="UP000256856"/>
    </source>
</evidence>
<accession>A0A346DZW5</accession>
<dbReference type="GO" id="GO:0017057">
    <property type="term" value="F:6-phosphogluconolactonase activity"/>
    <property type="evidence" value="ECO:0007669"/>
    <property type="project" value="TreeGrafter"/>
</dbReference>
<dbReference type="InterPro" id="IPR015943">
    <property type="entry name" value="WD40/YVTN_repeat-like_dom_sf"/>
</dbReference>
<sequence length="341" mass="40163">MLKKTYMKQNIYISNYDSKKIIILTLDNEGKLHEIQNIYTNGYVQPIIINKNKLILYAGVRSKNKIITYKIQKDGKLEEIEQTPLLITSNHLEIDYINNLLFVTSYNYNCIDIYKISKYGIPKKYKQTINKLHGCHSTNLYLKKNIFLIPTLKEDCIYIYELNKNKKLVHHKQIKIKTKKKSGPRHMTFHNKNEYAYCINELDSTINILNLKNKNKKKIKIIQTIDTMPYKYNKKRWGADIHITPNNKYLYTSDRALNIITSFKINKEGNKISITGHFKTETCPRAFNIDYYGKYLISVGQKSNSLTIYKILKKENGRLSYINCYNTGNNPMWIITNLIKK</sequence>
<name>A0A346DZW5_9ENTR</name>
<dbReference type="Proteomes" id="UP000256856">
    <property type="component" value="Chromosome"/>
</dbReference>